<organism evidence="1 2">
    <name type="scientific">Trichoderma asperellum (strain ATCC 204424 / CBS 433.97 / NBRC 101777)</name>
    <dbReference type="NCBI Taxonomy" id="1042311"/>
    <lineage>
        <taxon>Eukaryota</taxon>
        <taxon>Fungi</taxon>
        <taxon>Dikarya</taxon>
        <taxon>Ascomycota</taxon>
        <taxon>Pezizomycotina</taxon>
        <taxon>Sordariomycetes</taxon>
        <taxon>Hypocreomycetidae</taxon>
        <taxon>Hypocreales</taxon>
        <taxon>Hypocreaceae</taxon>
        <taxon>Trichoderma</taxon>
    </lineage>
</organism>
<dbReference type="OrthoDB" id="3354680at2759"/>
<accession>A0A2T3YT58</accession>
<sequence length="266" mass="29349">MFAPVQRITKSLKPQTVVLGATLVFAAVASGTYSFRIYNRYIRKYQIHIRPEIGVSDSLTNSNIVRTLVNPHSHVAMGDSRSVVLTTHSGQEAPSDEAILSALVNGFFSGPVFTPERIALRLLGLQLVKFEGLAPTSQHIWNTSQMPNTHLPAKTAILWGCFQVANIELSSSTYGDNKSIIDIVFGNNKGQFAGCHRFSIKRLEAKSHSQREPTQFHIQLECIVCNPTVNKPIGISFLGGFHIIYANMLFRDAVTEAKHRLSLSSA</sequence>
<dbReference type="EMBL" id="KZ679273">
    <property type="protein sequence ID" value="PTB35761.1"/>
    <property type="molecule type" value="Genomic_DNA"/>
</dbReference>
<dbReference type="AlphaFoldDB" id="A0A2T3YT58"/>
<name>A0A2T3YT58_TRIA4</name>
<keyword evidence="2" id="KW-1185">Reference proteome</keyword>
<evidence type="ECO:0000313" key="1">
    <source>
        <dbReference type="EMBL" id="PTB35761.1"/>
    </source>
</evidence>
<evidence type="ECO:0000313" key="2">
    <source>
        <dbReference type="Proteomes" id="UP000240493"/>
    </source>
</evidence>
<proteinExistence type="predicted"/>
<dbReference type="Proteomes" id="UP000240493">
    <property type="component" value="Unassembled WGS sequence"/>
</dbReference>
<gene>
    <name evidence="1" type="ORF">M441DRAFT_204096</name>
</gene>
<reference evidence="1 2" key="1">
    <citation type="submission" date="2016-07" db="EMBL/GenBank/DDBJ databases">
        <title>Multiple horizontal gene transfer events from other fungi enriched the ability of initially mycotrophic Trichoderma (Ascomycota) to feed on dead plant biomass.</title>
        <authorList>
            <consortium name="DOE Joint Genome Institute"/>
            <person name="Aerts A."/>
            <person name="Atanasova L."/>
            <person name="Chenthamara K."/>
            <person name="Zhang J."/>
            <person name="Grujic M."/>
            <person name="Henrissat B."/>
            <person name="Kuo A."/>
            <person name="Salamov A."/>
            <person name="Lipzen A."/>
            <person name="Labutti K."/>
            <person name="Barry K."/>
            <person name="Miao Y."/>
            <person name="Rahimi M.J."/>
            <person name="Shen Q."/>
            <person name="Grigoriev I.V."/>
            <person name="Kubicek C.P."/>
            <person name="Druzhinina I.S."/>
        </authorList>
    </citation>
    <scope>NUCLEOTIDE SEQUENCE [LARGE SCALE GENOMIC DNA]</scope>
    <source>
        <strain evidence="1 2">CBS 433.97</strain>
    </source>
</reference>
<protein>
    <submittedName>
        <fullName evidence="1">Uncharacterized protein</fullName>
    </submittedName>
</protein>